<dbReference type="InterPro" id="IPR025699">
    <property type="entry name" value="ABC2_memb-like"/>
</dbReference>
<accession>A0ABT1SAR6</accession>
<evidence type="ECO:0000256" key="1">
    <source>
        <dbReference type="SAM" id="Phobius"/>
    </source>
</evidence>
<dbReference type="Proteomes" id="UP001524478">
    <property type="component" value="Unassembled WGS sequence"/>
</dbReference>
<dbReference type="RefSeq" id="WP_256311423.1">
    <property type="nucleotide sequence ID" value="NZ_JANGAC010000006.1"/>
</dbReference>
<comment type="caution">
    <text evidence="2">The sequence shown here is derived from an EMBL/GenBank/DDBJ whole genome shotgun (WGS) entry which is preliminary data.</text>
</comment>
<dbReference type="PANTHER" id="PTHR41309">
    <property type="entry name" value="MEMBRANE PROTEIN-RELATED"/>
    <property type="match status" value="1"/>
</dbReference>
<keyword evidence="1" id="KW-1133">Transmembrane helix</keyword>
<evidence type="ECO:0000313" key="2">
    <source>
        <dbReference type="EMBL" id="MCQ4923437.1"/>
    </source>
</evidence>
<dbReference type="EMBL" id="JANGAC010000006">
    <property type="protein sequence ID" value="MCQ4923437.1"/>
    <property type="molecule type" value="Genomic_DNA"/>
</dbReference>
<dbReference type="PANTHER" id="PTHR41309:SF2">
    <property type="entry name" value="MEMBRANE PROTEIN"/>
    <property type="match status" value="1"/>
</dbReference>
<reference evidence="2 3" key="1">
    <citation type="submission" date="2022-06" db="EMBL/GenBank/DDBJ databases">
        <title>Isolation of gut microbiota from human fecal samples.</title>
        <authorList>
            <person name="Pamer E.G."/>
            <person name="Barat B."/>
            <person name="Waligurski E."/>
            <person name="Medina S."/>
            <person name="Paddock L."/>
            <person name="Mostad J."/>
        </authorList>
    </citation>
    <scope>NUCLEOTIDE SEQUENCE [LARGE SCALE GENOMIC DNA]</scope>
    <source>
        <strain evidence="2 3">DFI.7.95</strain>
    </source>
</reference>
<feature type="transmembrane region" description="Helical" evidence="1">
    <location>
        <begin position="12"/>
        <end position="29"/>
    </location>
</feature>
<keyword evidence="1" id="KW-0472">Membrane</keyword>
<sequence>MKQLVIKDIRLLRFINLFILCGGLFFGYAGVSIDHVYKSKLVYGFAMFIMVYMVSMFSTQYDVKGKTDMMLNSFPVDRYDIVKSKYISMGLYILFITGIVFLSSNLSKIIFNSTIVGNSATIWDVLFILGLSLIFFSIYLPFHYYNVGKAQAFNQIFYIILILLPNIISRFGRKFENAEIFQNLINMDWKILILLFVGVGIIMYLISLQISKGIYKGKEF</sequence>
<feature type="transmembrane region" description="Helical" evidence="1">
    <location>
        <begin position="122"/>
        <end position="140"/>
    </location>
</feature>
<proteinExistence type="predicted"/>
<feature type="transmembrane region" description="Helical" evidence="1">
    <location>
        <begin position="191"/>
        <end position="210"/>
    </location>
</feature>
<feature type="transmembrane region" description="Helical" evidence="1">
    <location>
        <begin position="41"/>
        <end position="63"/>
    </location>
</feature>
<keyword evidence="3" id="KW-1185">Reference proteome</keyword>
<protein>
    <submittedName>
        <fullName evidence="2">ABC-2 transporter permease</fullName>
    </submittedName>
</protein>
<keyword evidence="1" id="KW-0812">Transmembrane</keyword>
<name>A0ABT1SAR6_9FIRM</name>
<feature type="transmembrane region" description="Helical" evidence="1">
    <location>
        <begin position="84"/>
        <end position="102"/>
    </location>
</feature>
<organism evidence="2 3">
    <name type="scientific">Tissierella carlieri</name>
    <dbReference type="NCBI Taxonomy" id="689904"/>
    <lineage>
        <taxon>Bacteria</taxon>
        <taxon>Bacillati</taxon>
        <taxon>Bacillota</taxon>
        <taxon>Tissierellia</taxon>
        <taxon>Tissierellales</taxon>
        <taxon>Tissierellaceae</taxon>
        <taxon>Tissierella</taxon>
    </lineage>
</organism>
<gene>
    <name evidence="2" type="ORF">NE686_10095</name>
</gene>
<feature type="transmembrane region" description="Helical" evidence="1">
    <location>
        <begin position="152"/>
        <end position="171"/>
    </location>
</feature>
<evidence type="ECO:0000313" key="3">
    <source>
        <dbReference type="Proteomes" id="UP001524478"/>
    </source>
</evidence>
<dbReference type="Pfam" id="PF13346">
    <property type="entry name" value="ABC2_membrane_5"/>
    <property type="match status" value="1"/>
</dbReference>